<evidence type="ECO:0000313" key="1">
    <source>
        <dbReference type="EMBL" id="PWJ89519.1"/>
    </source>
</evidence>
<protein>
    <submittedName>
        <fullName evidence="1">Uncharacterized protein</fullName>
    </submittedName>
</protein>
<proteinExistence type="predicted"/>
<accession>A0A8E3B363</accession>
<organism evidence="1 2">
    <name type="scientific">Rhizobium loti</name>
    <name type="common">Mesorhizobium loti</name>
    <dbReference type="NCBI Taxonomy" id="381"/>
    <lineage>
        <taxon>Bacteria</taxon>
        <taxon>Pseudomonadati</taxon>
        <taxon>Pseudomonadota</taxon>
        <taxon>Alphaproteobacteria</taxon>
        <taxon>Hyphomicrobiales</taxon>
        <taxon>Phyllobacteriaceae</taxon>
        <taxon>Mesorhizobium</taxon>
    </lineage>
</organism>
<sequence>MLCPEAILVAHVRTGSKKHPGDAVVAAAGTRLVSVTEELGSTVTMDYRAYNAR</sequence>
<reference evidence="1 2" key="1">
    <citation type="submission" date="2018-05" db="EMBL/GenBank/DDBJ databases">
        <title>Genomic Encyclopedia of Type Strains, Phase IV (KMG-IV): sequencing the most valuable type-strain genomes for metagenomic binning, comparative biology and taxonomic classification.</title>
        <authorList>
            <person name="Goeker M."/>
        </authorList>
    </citation>
    <scope>NUCLEOTIDE SEQUENCE [LARGE SCALE GENOMIC DNA]</scope>
    <source>
        <strain evidence="1 2">DSM 2626</strain>
    </source>
</reference>
<name>A0A8E3B363_RHILI</name>
<dbReference type="AlphaFoldDB" id="A0A8E3B363"/>
<gene>
    <name evidence="1" type="ORF">C8D77_107163</name>
</gene>
<evidence type="ECO:0000313" key="2">
    <source>
        <dbReference type="Proteomes" id="UP000245631"/>
    </source>
</evidence>
<dbReference type="EMBL" id="QGGH01000007">
    <property type="protein sequence ID" value="PWJ89519.1"/>
    <property type="molecule type" value="Genomic_DNA"/>
</dbReference>
<dbReference type="GeneID" id="61056653"/>
<dbReference type="RefSeq" id="WP_170136808.1">
    <property type="nucleotide sequence ID" value="NZ_QGGH01000007.1"/>
</dbReference>
<comment type="caution">
    <text evidence="1">The sequence shown here is derived from an EMBL/GenBank/DDBJ whole genome shotgun (WGS) entry which is preliminary data.</text>
</comment>
<dbReference type="Proteomes" id="UP000245631">
    <property type="component" value="Unassembled WGS sequence"/>
</dbReference>